<evidence type="ECO:0000256" key="4">
    <source>
        <dbReference type="SAM" id="Phobius"/>
    </source>
</evidence>
<dbReference type="SUPFAM" id="SSF51445">
    <property type="entry name" value="(Trans)glycosidases"/>
    <property type="match status" value="1"/>
</dbReference>
<feature type="transmembrane region" description="Helical" evidence="4">
    <location>
        <begin position="570"/>
        <end position="589"/>
    </location>
</feature>
<dbReference type="GO" id="GO:0005975">
    <property type="term" value="P:carbohydrate metabolic process"/>
    <property type="evidence" value="ECO:0007669"/>
    <property type="project" value="InterPro"/>
</dbReference>
<evidence type="ECO:0000313" key="6">
    <source>
        <dbReference type="EMBL" id="CDE22745.1"/>
    </source>
</evidence>
<reference evidence="6" key="1">
    <citation type="submission" date="2012-11" db="EMBL/GenBank/DDBJ databases">
        <title>Dependencies among metagenomic species, viruses, plasmids and units of genetic variation.</title>
        <authorList>
            <person name="Nielsen H.B."/>
            <person name="Almeida M."/>
            <person name="Juncker A.S."/>
            <person name="Rasmussen S."/>
            <person name="Li J."/>
            <person name="Sunagawa S."/>
            <person name="Plichta D."/>
            <person name="Gautier L."/>
            <person name="Le Chatelier E."/>
            <person name="Peletier E."/>
            <person name="Bonde I."/>
            <person name="Nielsen T."/>
            <person name="Manichanh C."/>
            <person name="Arumugam M."/>
            <person name="Batto J."/>
            <person name="Santos M.B.Q.D."/>
            <person name="Blom N."/>
            <person name="Borruel N."/>
            <person name="Burgdorf K.S."/>
            <person name="Boumezbeur F."/>
            <person name="Casellas F."/>
            <person name="Dore J."/>
            <person name="Guarner F."/>
            <person name="Hansen T."/>
            <person name="Hildebrand F."/>
            <person name="Kaas R.S."/>
            <person name="Kennedy S."/>
            <person name="Kristiansen K."/>
            <person name="Kultima J.R."/>
            <person name="Leonard P."/>
            <person name="Levenez F."/>
            <person name="Lund O."/>
            <person name="Moumen B."/>
            <person name="Le Paslier D."/>
            <person name="Pons N."/>
            <person name="Pedersen O."/>
            <person name="Prifti E."/>
            <person name="Qin J."/>
            <person name="Raes J."/>
            <person name="Tap J."/>
            <person name="Tims S."/>
            <person name="Ussery D.W."/>
            <person name="Yamada T."/>
            <person name="MetaHit consortium"/>
            <person name="Renault P."/>
            <person name="Sicheritz-Ponten T."/>
            <person name="Bork P."/>
            <person name="Wang J."/>
            <person name="Brunak S."/>
            <person name="Ehrlich S.D."/>
        </authorList>
    </citation>
    <scope>NUCLEOTIDE SEQUENCE [LARGE SCALE GENOMIC DNA]</scope>
</reference>
<gene>
    <name evidence="6" type="ORF">BN631_01231</name>
</gene>
<dbReference type="PANTHER" id="PTHR43678:SF1">
    <property type="entry name" value="BETA-N-ACETYLHEXOSAMINIDASE"/>
    <property type="match status" value="1"/>
</dbReference>
<comment type="caution">
    <text evidence="6">The sequence shown here is derived from an EMBL/GenBank/DDBJ whole genome shotgun (WGS) entry which is preliminary data.</text>
</comment>
<dbReference type="Gene3D" id="1.20.1270.90">
    <property type="entry name" value="AF1782-like"/>
    <property type="match status" value="2"/>
</dbReference>
<dbReference type="AlphaFoldDB" id="R7G6L3"/>
<dbReference type="EMBL" id="CBIN010000131">
    <property type="protein sequence ID" value="CDE22745.1"/>
    <property type="molecule type" value="Genomic_DNA"/>
</dbReference>
<accession>R7G6L3</accession>
<dbReference type="Proteomes" id="UP000018093">
    <property type="component" value="Unassembled WGS sequence"/>
</dbReference>
<feature type="domain" description="Glycoside hydrolase family 20 catalytic" evidence="5">
    <location>
        <begin position="68"/>
        <end position="359"/>
    </location>
</feature>
<keyword evidence="2 6" id="KW-0378">Hydrolase</keyword>
<dbReference type="InterPro" id="IPR052764">
    <property type="entry name" value="GH20_Enzymes"/>
</dbReference>
<dbReference type="GO" id="GO:0004563">
    <property type="term" value="F:beta-N-acetylhexosaminidase activity"/>
    <property type="evidence" value="ECO:0007669"/>
    <property type="project" value="UniProtKB-ARBA"/>
</dbReference>
<dbReference type="Pfam" id="PF00728">
    <property type="entry name" value="Glyco_hydro_20"/>
    <property type="match status" value="1"/>
</dbReference>
<name>R7G6L3_9FIRM</name>
<dbReference type="PANTHER" id="PTHR43678">
    <property type="entry name" value="PUTATIVE (AFU_ORTHOLOGUE AFUA_2G00640)-RELATED"/>
    <property type="match status" value="1"/>
</dbReference>
<sequence length="596" mass="66090">MIAKLKALHYNEYGFHVSKGDMDMKFMKKLLVASLAMVCAFGGAKLTSGTVTTVKAAENENLKKSVLSIDAGRKYFSEQQLKDIIDKAYKNGYTDVQLILGNDALRFFLDDMSITVNGTTYESEAVKNAMTEGNKKYYNDPNGNALTESEMNNILAYAKERGIGIIPLINSPGHMDAILVGMEALGMQDVRFTHNGNVSERTVNLRNQDAITFTQELVKKYAVYFGNAGVSEIFNFGADEYANDVFGNPGWSYLQDLKLYDEFTQYANQLAKIIKDQGMKPMCFNDGVYYNKNISFGTFDKDIIISYWTSGWWGFNVAKPAFLSQQGHQILNTNDAWYWVLGNIDNGGYKYNDTIQNIEKKGFNDVTGAEKDEVIPTIGSMQAIWCDDPSKPHDMDRIFDLMDRFSNKHADVLIRPADYTKVDEAISKIPTDLSVYTDESVKVLNDATAAVIRNKRVTEQAVVDGYADAINKAVEGLVFKAADYSKVDQAIEKANALNKKDYKNFELVEKAINAVERGLDIRSQDKVDAMAAAIEEAIANLELNKGQEQGTTKPENGTSGNVNTGDSTNMLAWGVLLAASLGLAGFILVKKAKARE</sequence>
<organism evidence="6 7">
    <name type="scientific">Amedibacillus dolichus CAG:375</name>
    <dbReference type="NCBI Taxonomy" id="1263076"/>
    <lineage>
        <taxon>Bacteria</taxon>
        <taxon>Bacillati</taxon>
        <taxon>Bacillota</taxon>
        <taxon>Erysipelotrichia</taxon>
        <taxon>Erysipelotrichales</taxon>
        <taxon>Erysipelotrichaceae</taxon>
        <taxon>Amedibacillus</taxon>
    </lineage>
</organism>
<comment type="similarity">
    <text evidence="1">Belongs to the glycosyl hydrolase 20 family.</text>
</comment>
<evidence type="ECO:0000259" key="5">
    <source>
        <dbReference type="Pfam" id="PF00728"/>
    </source>
</evidence>
<evidence type="ECO:0000313" key="7">
    <source>
        <dbReference type="Proteomes" id="UP000018093"/>
    </source>
</evidence>
<keyword evidence="4" id="KW-0472">Membrane</keyword>
<dbReference type="Gene3D" id="3.20.20.80">
    <property type="entry name" value="Glycosidases"/>
    <property type="match status" value="1"/>
</dbReference>
<evidence type="ECO:0000256" key="1">
    <source>
        <dbReference type="ARBA" id="ARBA00006285"/>
    </source>
</evidence>
<evidence type="ECO:0000256" key="2">
    <source>
        <dbReference type="ARBA" id="ARBA00022801"/>
    </source>
</evidence>
<feature type="region of interest" description="Disordered" evidence="3">
    <location>
        <begin position="544"/>
        <end position="564"/>
    </location>
</feature>
<dbReference type="CDD" id="cd06564">
    <property type="entry name" value="GH20_DspB_LnbB-like"/>
    <property type="match status" value="1"/>
</dbReference>
<keyword evidence="4" id="KW-0812">Transmembrane</keyword>
<dbReference type="InterPro" id="IPR015883">
    <property type="entry name" value="Glyco_hydro_20_cat"/>
</dbReference>
<evidence type="ECO:0000256" key="3">
    <source>
        <dbReference type="SAM" id="MobiDB-lite"/>
    </source>
</evidence>
<protein>
    <submittedName>
        <fullName evidence="6">Glycosyl hydrolase family 20 catalytic domain protein</fullName>
    </submittedName>
</protein>
<keyword evidence="4" id="KW-1133">Transmembrane helix</keyword>
<proteinExistence type="inferred from homology"/>
<dbReference type="InterPro" id="IPR017853">
    <property type="entry name" value="GH"/>
</dbReference>
<feature type="compositionally biased region" description="Polar residues" evidence="3">
    <location>
        <begin position="546"/>
        <end position="564"/>
    </location>
</feature>